<gene>
    <name evidence="1" type="ORF">SK069_16105</name>
</gene>
<dbReference type="EMBL" id="JAXAVX010000011">
    <property type="protein sequence ID" value="MDX8153123.1"/>
    <property type="molecule type" value="Genomic_DNA"/>
</dbReference>
<reference evidence="1 2" key="1">
    <citation type="submission" date="2023-11" db="EMBL/GenBank/DDBJ databases">
        <authorList>
            <person name="Xu M."/>
            <person name="Jiang T."/>
        </authorList>
    </citation>
    <scope>NUCLEOTIDE SEQUENCE [LARGE SCALE GENOMIC DNA]</scope>
    <source>
        <strain evidence="1 2">SD</strain>
    </source>
</reference>
<evidence type="ECO:0000313" key="2">
    <source>
        <dbReference type="Proteomes" id="UP001277761"/>
    </source>
</evidence>
<accession>A0ABU4VQH3</accession>
<proteinExistence type="predicted"/>
<comment type="caution">
    <text evidence="1">The sequence shown here is derived from an EMBL/GenBank/DDBJ whole genome shotgun (WGS) entry which is preliminary data.</text>
</comment>
<evidence type="ECO:0000313" key="1">
    <source>
        <dbReference type="EMBL" id="MDX8153123.1"/>
    </source>
</evidence>
<keyword evidence="2" id="KW-1185">Reference proteome</keyword>
<protein>
    <submittedName>
        <fullName evidence="1">Uncharacterized protein</fullName>
    </submittedName>
</protein>
<dbReference type="Proteomes" id="UP001277761">
    <property type="component" value="Unassembled WGS sequence"/>
</dbReference>
<organism evidence="1 2">
    <name type="scientific">Patulibacter brassicae</name>
    <dbReference type="NCBI Taxonomy" id="1705717"/>
    <lineage>
        <taxon>Bacteria</taxon>
        <taxon>Bacillati</taxon>
        <taxon>Actinomycetota</taxon>
        <taxon>Thermoleophilia</taxon>
        <taxon>Solirubrobacterales</taxon>
        <taxon>Patulibacteraceae</taxon>
        <taxon>Patulibacter</taxon>
    </lineage>
</organism>
<dbReference type="RefSeq" id="WP_319955274.1">
    <property type="nucleotide sequence ID" value="NZ_JAXAVX010000011.1"/>
</dbReference>
<sequence length="360" mass="38412">MATWSLGAIANGRYAVSRVALKDGARSTVALRTDALRAPGGVSEANLPFNQFLATRFAWSPGVAIVQGVWKAVPAGGFDPSSGFGMASSPTETRAYFSTATGELLHQEDATRPAELGSFVVGNAPVVSESMNGRATGVYRDLISQVVLPLSLPRTDKLFGGPLVRFYSDTKRSRWKRDASGAVVGGYGDLQAVRWADGRRAWTVNTETVARRAGLPHRRSAVEVPLTDDGAAVVRVVDPKGRGLRPVALSTAGRLYGVGSRVRGATGVRASLAGKRVLVSLDGSRRVGRRTLSCRGTWLTDVRGSRGRTLRIPRTAALIGWDGTRAVWSTWSAGRTRARIVIQPNAGRLRLGPRALPRCG</sequence>
<name>A0ABU4VQH3_9ACTN</name>